<accession>A0A1H4ARR2</accession>
<dbReference type="SUPFAM" id="SSF48452">
    <property type="entry name" value="TPR-like"/>
    <property type="match status" value="1"/>
</dbReference>
<evidence type="ECO:0000313" key="3">
    <source>
        <dbReference type="Proteomes" id="UP000199409"/>
    </source>
</evidence>
<dbReference type="STRING" id="37625.SAMN05660420_01954"/>
<dbReference type="EMBL" id="FNQN01000005">
    <property type="protein sequence ID" value="SEA38559.1"/>
    <property type="molecule type" value="Genomic_DNA"/>
</dbReference>
<sequence>MPIFVLFILLSVTPNACATNGFLSFADSLAAEKDYYRAITEYKRFLHYTPEDSRAAYAQLAIGQCLLAGERWQQADSALEKVWTVYPESDEAKTARQLYADAAYNRGDFAAAEVRYRAIQDTAPADANRYKLGLSQLQQDKPDQAHSTFSQFQAPLKQQLSLSLDAYQQLENKSPQLAGTLSALLPGAGQLYTERPLQAGIAFALNTAFIYGAIESWENENYATAGILSLFEIGWYGGNIYNAMNNAHKFNRRQQDHFLNQLQHRFGFSLGWQQGRPQLQAQFNF</sequence>
<dbReference type="OrthoDB" id="5491410at2"/>
<feature type="signal peptide" evidence="1">
    <location>
        <begin position="1"/>
        <end position="18"/>
    </location>
</feature>
<dbReference type="RefSeq" id="WP_092347475.1">
    <property type="nucleotide sequence ID" value="NZ_FNQN01000005.1"/>
</dbReference>
<dbReference type="AlphaFoldDB" id="A0A1H4ARR2"/>
<feature type="chain" id="PRO_5011610312" evidence="1">
    <location>
        <begin position="19"/>
        <end position="285"/>
    </location>
</feature>
<proteinExistence type="predicted"/>
<evidence type="ECO:0000256" key="1">
    <source>
        <dbReference type="SAM" id="SignalP"/>
    </source>
</evidence>
<protein>
    <submittedName>
        <fullName evidence="2">Tetratricopeptide repeat-containing protein</fullName>
    </submittedName>
</protein>
<evidence type="ECO:0000313" key="2">
    <source>
        <dbReference type="EMBL" id="SEA38559.1"/>
    </source>
</evidence>
<name>A0A1H4ARR2_9BACT</name>
<gene>
    <name evidence="2" type="ORF">SAMN05660420_01954</name>
</gene>
<dbReference type="Pfam" id="PF13174">
    <property type="entry name" value="TPR_6"/>
    <property type="match status" value="1"/>
</dbReference>
<dbReference type="Gene3D" id="1.25.40.10">
    <property type="entry name" value="Tetratricopeptide repeat domain"/>
    <property type="match status" value="2"/>
</dbReference>
<keyword evidence="1" id="KW-0732">Signal</keyword>
<dbReference type="InterPro" id="IPR011990">
    <property type="entry name" value="TPR-like_helical_dom_sf"/>
</dbReference>
<keyword evidence="3" id="KW-1185">Reference proteome</keyword>
<dbReference type="Proteomes" id="UP000199409">
    <property type="component" value="Unassembled WGS sequence"/>
</dbReference>
<organism evidence="2 3">
    <name type="scientific">Desulfuromusa kysingii</name>
    <dbReference type="NCBI Taxonomy" id="37625"/>
    <lineage>
        <taxon>Bacteria</taxon>
        <taxon>Pseudomonadati</taxon>
        <taxon>Thermodesulfobacteriota</taxon>
        <taxon>Desulfuromonadia</taxon>
        <taxon>Desulfuromonadales</taxon>
        <taxon>Geopsychrobacteraceae</taxon>
        <taxon>Desulfuromusa</taxon>
    </lineage>
</organism>
<dbReference type="InterPro" id="IPR019734">
    <property type="entry name" value="TPR_rpt"/>
</dbReference>
<reference evidence="2 3" key="1">
    <citation type="submission" date="2016-10" db="EMBL/GenBank/DDBJ databases">
        <authorList>
            <person name="de Groot N.N."/>
        </authorList>
    </citation>
    <scope>NUCLEOTIDE SEQUENCE [LARGE SCALE GENOMIC DNA]</scope>
    <source>
        <strain evidence="2 3">DSM 7343</strain>
    </source>
</reference>